<keyword evidence="5" id="KW-0560">Oxidoreductase</keyword>
<dbReference type="KEGG" id="mcau:MIT9_P1028"/>
<sequence length="212" mass="24123">MQTGERDFPTAERVETAVAALAGPGWGVIDDFLPSSLWQALADSAQRRLAAGEFRAASIGRGGRVQTVIRGDTIRWLEAGDADAAERDFFTLVERLRQAINRRLWLGLLDFECHYARYPAGARYRRHLDRPHRRTERTVTLVCYLNAGWRAEEGGALRLYLDEDRSVEVLPQGGRAVVFLSERFEHEVLPARRPRLALTGWYRQRLHGGRVI</sequence>
<evidence type="ECO:0000313" key="9">
    <source>
        <dbReference type="Proteomes" id="UP001321825"/>
    </source>
</evidence>
<dbReference type="Proteomes" id="UP001321825">
    <property type="component" value="Chromosome"/>
</dbReference>
<dbReference type="GO" id="GO:0031543">
    <property type="term" value="F:peptidyl-proline dioxygenase activity"/>
    <property type="evidence" value="ECO:0007669"/>
    <property type="project" value="TreeGrafter"/>
</dbReference>
<dbReference type="PROSITE" id="PS51471">
    <property type="entry name" value="FE2OG_OXY"/>
    <property type="match status" value="1"/>
</dbReference>
<dbReference type="Gene3D" id="2.60.120.620">
    <property type="entry name" value="q2cbj1_9rhob like domain"/>
    <property type="match status" value="1"/>
</dbReference>
<dbReference type="GO" id="GO:0071456">
    <property type="term" value="P:cellular response to hypoxia"/>
    <property type="evidence" value="ECO:0007669"/>
    <property type="project" value="TreeGrafter"/>
</dbReference>
<dbReference type="RefSeq" id="WP_317706377.1">
    <property type="nucleotide sequence ID" value="NZ_AP024714.1"/>
</dbReference>
<organism evidence="8 9">
    <name type="scientific">Methylomarinovum caldicuralii</name>
    <dbReference type="NCBI Taxonomy" id="438856"/>
    <lineage>
        <taxon>Bacteria</taxon>
        <taxon>Pseudomonadati</taxon>
        <taxon>Pseudomonadota</taxon>
        <taxon>Gammaproteobacteria</taxon>
        <taxon>Methylococcales</taxon>
        <taxon>Methylothermaceae</taxon>
        <taxon>Methylomarinovum</taxon>
    </lineage>
</organism>
<reference evidence="9" key="1">
    <citation type="journal article" date="2024" name="Int. J. Syst. Evol. Microbiol.">
        <title>Methylomarinovum tepidoasis sp. nov., a moderately thermophilic methanotroph of the family Methylothermaceae isolated from a deep-sea hydrothermal field.</title>
        <authorList>
            <person name="Hirayama H."/>
            <person name="Takaki Y."/>
            <person name="Abe M."/>
            <person name="Miyazaki M."/>
            <person name="Uematsu K."/>
            <person name="Matsui Y."/>
            <person name="Takai K."/>
        </authorList>
    </citation>
    <scope>NUCLEOTIDE SEQUENCE [LARGE SCALE GENOMIC DNA]</scope>
    <source>
        <strain evidence="9">IT-9</strain>
    </source>
</reference>
<feature type="domain" description="Fe2OG dioxygenase" evidence="7">
    <location>
        <begin position="104"/>
        <end position="204"/>
    </location>
</feature>
<keyword evidence="2" id="KW-0479">Metal-binding</keyword>
<keyword evidence="4" id="KW-0223">Dioxygenase</keyword>
<dbReference type="SMART" id="SM00702">
    <property type="entry name" value="P4Hc"/>
    <property type="match status" value="1"/>
</dbReference>
<protein>
    <submittedName>
        <fullName evidence="8">SM-20-related protein</fullName>
    </submittedName>
</protein>
<dbReference type="AlphaFoldDB" id="A0AAU9C2Q2"/>
<keyword evidence="6" id="KW-0408">Iron</keyword>
<evidence type="ECO:0000256" key="6">
    <source>
        <dbReference type="ARBA" id="ARBA00023004"/>
    </source>
</evidence>
<name>A0AAU9C2Q2_9GAMM</name>
<evidence type="ECO:0000259" key="7">
    <source>
        <dbReference type="PROSITE" id="PS51471"/>
    </source>
</evidence>
<dbReference type="EMBL" id="AP024714">
    <property type="protein sequence ID" value="BCX81450.1"/>
    <property type="molecule type" value="Genomic_DNA"/>
</dbReference>
<dbReference type="InterPro" id="IPR005123">
    <property type="entry name" value="Oxoglu/Fe-dep_dioxygenase_dom"/>
</dbReference>
<dbReference type="GO" id="GO:0031418">
    <property type="term" value="F:L-ascorbic acid binding"/>
    <property type="evidence" value="ECO:0007669"/>
    <property type="project" value="UniProtKB-KW"/>
</dbReference>
<dbReference type="Pfam" id="PF13640">
    <property type="entry name" value="2OG-FeII_Oxy_3"/>
    <property type="match status" value="1"/>
</dbReference>
<dbReference type="PANTHER" id="PTHR12907">
    <property type="entry name" value="EGL NINE HOMOLOG-RELATED"/>
    <property type="match status" value="1"/>
</dbReference>
<evidence type="ECO:0000256" key="5">
    <source>
        <dbReference type="ARBA" id="ARBA00023002"/>
    </source>
</evidence>
<evidence type="ECO:0000256" key="4">
    <source>
        <dbReference type="ARBA" id="ARBA00022964"/>
    </source>
</evidence>
<evidence type="ECO:0000256" key="3">
    <source>
        <dbReference type="ARBA" id="ARBA00022896"/>
    </source>
</evidence>
<accession>A0AAU9C2Q2</accession>
<dbReference type="GO" id="GO:0008198">
    <property type="term" value="F:ferrous iron binding"/>
    <property type="evidence" value="ECO:0007669"/>
    <property type="project" value="TreeGrafter"/>
</dbReference>
<dbReference type="PANTHER" id="PTHR12907:SF26">
    <property type="entry name" value="HIF PROLYL HYDROXYLASE, ISOFORM C"/>
    <property type="match status" value="1"/>
</dbReference>
<keyword evidence="9" id="KW-1185">Reference proteome</keyword>
<keyword evidence="3" id="KW-0847">Vitamin C</keyword>
<proteinExistence type="predicted"/>
<dbReference type="InterPro" id="IPR044862">
    <property type="entry name" value="Pro_4_hyd_alph_FE2OG_OXY"/>
</dbReference>
<dbReference type="InterPro" id="IPR051559">
    <property type="entry name" value="HIF_prolyl_hydroxylases"/>
</dbReference>
<gene>
    <name evidence="8" type="ORF">MIT9_P1028</name>
</gene>
<evidence type="ECO:0000313" key="8">
    <source>
        <dbReference type="EMBL" id="BCX81450.1"/>
    </source>
</evidence>
<comment type="cofactor">
    <cofactor evidence="1">
        <name>L-ascorbate</name>
        <dbReference type="ChEBI" id="CHEBI:38290"/>
    </cofactor>
</comment>
<evidence type="ECO:0000256" key="1">
    <source>
        <dbReference type="ARBA" id="ARBA00001961"/>
    </source>
</evidence>
<dbReference type="InterPro" id="IPR006620">
    <property type="entry name" value="Pro_4_hyd_alph"/>
</dbReference>
<evidence type="ECO:0000256" key="2">
    <source>
        <dbReference type="ARBA" id="ARBA00022723"/>
    </source>
</evidence>